<dbReference type="InterPro" id="IPR013103">
    <property type="entry name" value="RVT_2"/>
</dbReference>
<accession>A0A438F137</accession>
<evidence type="ECO:0000259" key="2">
    <source>
        <dbReference type="Pfam" id="PF07727"/>
    </source>
</evidence>
<dbReference type="CDD" id="cd09272">
    <property type="entry name" value="RNase_HI_RT_Ty1"/>
    <property type="match status" value="1"/>
</dbReference>
<feature type="region of interest" description="Disordered" evidence="1">
    <location>
        <begin position="68"/>
        <end position="87"/>
    </location>
</feature>
<name>A0A438F137_VITVI</name>
<proteinExistence type="predicted"/>
<organism evidence="3 4">
    <name type="scientific">Vitis vinifera</name>
    <name type="common">Grape</name>
    <dbReference type="NCBI Taxonomy" id="29760"/>
    <lineage>
        <taxon>Eukaryota</taxon>
        <taxon>Viridiplantae</taxon>
        <taxon>Streptophyta</taxon>
        <taxon>Embryophyta</taxon>
        <taxon>Tracheophyta</taxon>
        <taxon>Spermatophyta</taxon>
        <taxon>Magnoliopsida</taxon>
        <taxon>eudicotyledons</taxon>
        <taxon>Gunneridae</taxon>
        <taxon>Pentapetalae</taxon>
        <taxon>rosids</taxon>
        <taxon>Vitales</taxon>
        <taxon>Vitaceae</taxon>
        <taxon>Viteae</taxon>
        <taxon>Vitis</taxon>
    </lineage>
</organism>
<evidence type="ECO:0000256" key="1">
    <source>
        <dbReference type="SAM" id="MobiDB-lite"/>
    </source>
</evidence>
<dbReference type="InterPro" id="IPR043502">
    <property type="entry name" value="DNA/RNA_pol_sf"/>
</dbReference>
<reference evidence="3 4" key="1">
    <citation type="journal article" date="2018" name="PLoS Genet.">
        <title>Population sequencing reveals clonal diversity and ancestral inbreeding in the grapevine cultivar Chardonnay.</title>
        <authorList>
            <person name="Roach M.J."/>
            <person name="Johnson D.L."/>
            <person name="Bohlmann J."/>
            <person name="van Vuuren H.J."/>
            <person name="Jones S.J."/>
            <person name="Pretorius I.S."/>
            <person name="Schmidt S.A."/>
            <person name="Borneman A.R."/>
        </authorList>
    </citation>
    <scope>NUCLEOTIDE SEQUENCE [LARGE SCALE GENOMIC DNA]</scope>
    <source>
        <strain evidence="4">cv. Chardonnay</strain>
        <tissue evidence="3">Leaf</tissue>
    </source>
</reference>
<evidence type="ECO:0000313" key="3">
    <source>
        <dbReference type="EMBL" id="RVW53728.1"/>
    </source>
</evidence>
<dbReference type="Proteomes" id="UP000288805">
    <property type="component" value="Unassembled WGS sequence"/>
</dbReference>
<evidence type="ECO:0000313" key="4">
    <source>
        <dbReference type="Proteomes" id="UP000288805"/>
    </source>
</evidence>
<feature type="compositionally biased region" description="Basic residues" evidence="1">
    <location>
        <begin position="68"/>
        <end position="79"/>
    </location>
</feature>
<dbReference type="Pfam" id="PF07727">
    <property type="entry name" value="RVT_2"/>
    <property type="match status" value="1"/>
</dbReference>
<feature type="domain" description="Reverse transcriptase Ty1/copia-type" evidence="2">
    <location>
        <begin position="248"/>
        <end position="355"/>
    </location>
</feature>
<comment type="caution">
    <text evidence="3">The sequence shown here is derived from an EMBL/GenBank/DDBJ whole genome shotgun (WGS) entry which is preliminary data.</text>
</comment>
<gene>
    <name evidence="3" type="primary">POLX_3378</name>
    <name evidence="3" type="ORF">CK203_068918</name>
</gene>
<protein>
    <submittedName>
        <fullName evidence="3">Retrovirus-related Pol polyprotein from transposon TNT 1-94</fullName>
    </submittedName>
</protein>
<dbReference type="EMBL" id="QGNW01001142">
    <property type="protein sequence ID" value="RVW53728.1"/>
    <property type="molecule type" value="Genomic_DNA"/>
</dbReference>
<dbReference type="AlphaFoldDB" id="A0A438F137"/>
<sequence length="473" mass="53782">MAELTTMKFDGTRGMNEHILEMSNLAAKLKDLGMNVDEFFLVQFILNSLPLQLKQQGHHSIHLISKGASKKWKKPKKGKRAEPPKINGPPQGFLTIQTLNQNESSIVVGNGVKVPMVATGTFRLFLDTDCYLDFFQTLYVPSISHNLVSMSKLDLEVDALEVYIVEVERQLDKMVKIIRSDRGGEYYGRYDGLGQRLGPFAKLLEKHESDYDIGTSKDPISFSQAIGYSDYDKWIDAMNDELKSMDQNKVWELVELPEGYKVVGCKWVFKTKRNSKGNIERHKTRLVGKGFTQKWGIDYKETFSPVSKKDSFRIIMALVAHFDLELHQMDVKTAFLNGSLEEKVYMDQPEGSLMYAQTCTKPNISFVVSMLGNGSLESCEESDEGTIVDTIEKPLMIYCDNSAAVFFFKNEKYSNGAKHMDLKYFSVKKEVQKQRVSIEHINIELMVADPLTKGLPPKTFKEHVKRMGLDCNP</sequence>
<dbReference type="SUPFAM" id="SSF56672">
    <property type="entry name" value="DNA/RNA polymerases"/>
    <property type="match status" value="1"/>
</dbReference>